<dbReference type="Gene3D" id="1.10.510.10">
    <property type="entry name" value="Transferase(Phosphotransferase) domain 1"/>
    <property type="match status" value="1"/>
</dbReference>
<dbReference type="GO" id="GO:0004672">
    <property type="term" value="F:protein kinase activity"/>
    <property type="evidence" value="ECO:0007669"/>
    <property type="project" value="InterPro"/>
</dbReference>
<reference evidence="2" key="2">
    <citation type="submission" date="2015-03" db="UniProtKB">
        <authorList>
            <consortium name="EnsemblPlants"/>
        </authorList>
    </citation>
    <scope>IDENTIFICATION</scope>
</reference>
<name>A0A0D3BEC0_BRAOL</name>
<dbReference type="SUPFAM" id="SSF56112">
    <property type="entry name" value="Protein kinase-like (PK-like)"/>
    <property type="match status" value="1"/>
</dbReference>
<evidence type="ECO:0000313" key="3">
    <source>
        <dbReference type="Proteomes" id="UP000032141"/>
    </source>
</evidence>
<proteinExistence type="predicted"/>
<dbReference type="InterPro" id="IPR011009">
    <property type="entry name" value="Kinase-like_dom_sf"/>
</dbReference>
<dbReference type="PROSITE" id="PS50011">
    <property type="entry name" value="PROTEIN_KINASE_DOM"/>
    <property type="match status" value="1"/>
</dbReference>
<dbReference type="HOGENOM" id="CLU_1059035_0_0_1"/>
<accession>A0A0D3BEC0</accession>
<dbReference type="EnsemblPlants" id="Bo3g093650.1">
    <property type="protein sequence ID" value="Bo3g093650.1"/>
    <property type="gene ID" value="Bo3g093650"/>
</dbReference>
<dbReference type="AlphaFoldDB" id="A0A0D3BEC0"/>
<sequence length="263" mass="28358">MIAQTLSYLNFSSPGPIVHSEVKLDNILFDEILSAKISDFGAPIGLDYSCKDYNVGQIGQQVHSGAPARGKSHHIHDPMKELRVNIERDRGLEEMTAARVLVGSRIIVQTGGEIGAAQLLRGGKEHITQTDLAEAIGASLLQSIGGGYTSVDMFIKSVRISLGSISPEAKVQATKAKARGQDTFTESISRWPLTLTHMPLILTPQIIPSSETEASAGCGVALCFLQRFVEAANAFLRRSKAKRSVMSSEVVDAQKEVSRQGKD</sequence>
<dbReference type="GO" id="GO:0005524">
    <property type="term" value="F:ATP binding"/>
    <property type="evidence" value="ECO:0007669"/>
    <property type="project" value="InterPro"/>
</dbReference>
<evidence type="ECO:0000259" key="1">
    <source>
        <dbReference type="PROSITE" id="PS50011"/>
    </source>
</evidence>
<reference evidence="2 3" key="1">
    <citation type="journal article" date="2014" name="Genome Biol.">
        <title>Transcriptome and methylome profiling reveals relics of genome dominance in the mesopolyploid Brassica oleracea.</title>
        <authorList>
            <person name="Parkin I.A."/>
            <person name="Koh C."/>
            <person name="Tang H."/>
            <person name="Robinson S.J."/>
            <person name="Kagale S."/>
            <person name="Clarke W.E."/>
            <person name="Town C.D."/>
            <person name="Nixon J."/>
            <person name="Krishnakumar V."/>
            <person name="Bidwell S.L."/>
            <person name="Denoeud F."/>
            <person name="Belcram H."/>
            <person name="Links M.G."/>
            <person name="Just J."/>
            <person name="Clarke C."/>
            <person name="Bender T."/>
            <person name="Huebert T."/>
            <person name="Mason A.S."/>
            <person name="Pires J.C."/>
            <person name="Barker G."/>
            <person name="Moore J."/>
            <person name="Walley P.G."/>
            <person name="Manoli S."/>
            <person name="Batley J."/>
            <person name="Edwards D."/>
            <person name="Nelson M.N."/>
            <person name="Wang X."/>
            <person name="Paterson A.H."/>
            <person name="King G."/>
            <person name="Bancroft I."/>
            <person name="Chalhoub B."/>
            <person name="Sharpe A.G."/>
        </authorList>
    </citation>
    <scope>NUCLEOTIDE SEQUENCE</scope>
    <source>
        <strain evidence="2 3">cv. TO1000</strain>
    </source>
</reference>
<protein>
    <recommendedName>
        <fullName evidence="1">Protein kinase domain-containing protein</fullName>
    </recommendedName>
</protein>
<organism evidence="2 3">
    <name type="scientific">Brassica oleracea var. oleracea</name>
    <dbReference type="NCBI Taxonomy" id="109376"/>
    <lineage>
        <taxon>Eukaryota</taxon>
        <taxon>Viridiplantae</taxon>
        <taxon>Streptophyta</taxon>
        <taxon>Embryophyta</taxon>
        <taxon>Tracheophyta</taxon>
        <taxon>Spermatophyta</taxon>
        <taxon>Magnoliopsida</taxon>
        <taxon>eudicotyledons</taxon>
        <taxon>Gunneridae</taxon>
        <taxon>Pentapetalae</taxon>
        <taxon>rosids</taxon>
        <taxon>malvids</taxon>
        <taxon>Brassicales</taxon>
        <taxon>Brassicaceae</taxon>
        <taxon>Brassiceae</taxon>
        <taxon>Brassica</taxon>
    </lineage>
</organism>
<dbReference type="Proteomes" id="UP000032141">
    <property type="component" value="Chromosome C3"/>
</dbReference>
<evidence type="ECO:0000313" key="2">
    <source>
        <dbReference type="EnsemblPlants" id="Bo3g093650.1"/>
    </source>
</evidence>
<feature type="domain" description="Protein kinase" evidence="1">
    <location>
        <begin position="1"/>
        <end position="263"/>
    </location>
</feature>
<dbReference type="Gramene" id="Bo3g093650.1">
    <property type="protein sequence ID" value="Bo3g093650.1"/>
    <property type="gene ID" value="Bo3g093650"/>
</dbReference>
<dbReference type="InterPro" id="IPR000719">
    <property type="entry name" value="Prot_kinase_dom"/>
</dbReference>
<keyword evidence="3" id="KW-1185">Reference proteome</keyword>